<dbReference type="PaxDb" id="6945-B7PCG9"/>
<dbReference type="EMBL" id="DS683855">
    <property type="protein sequence ID" value="EEC04291.1"/>
    <property type="molecule type" value="Genomic_DNA"/>
</dbReference>
<sequence>MPICRLCGINWSTMFMNHPYQISRPSPLVLRSQVLTLSGWKGILYQGGHTFITMFSLKSALSKVKTTRGRISELGLVNAFMFASCCLVICWEGFRKHRHILPFCIWKGSVSKSYFENVLANLKVKIQFLGEASQKMSRLIS</sequence>
<accession>B7PCG9</accession>
<dbReference type="Proteomes" id="UP000001555">
    <property type="component" value="Unassembled WGS sequence"/>
</dbReference>
<reference evidence="1 3" key="1">
    <citation type="submission" date="2008-03" db="EMBL/GenBank/DDBJ databases">
        <title>Annotation of Ixodes scapularis.</title>
        <authorList>
            <consortium name="Ixodes scapularis Genome Project Consortium"/>
            <person name="Caler E."/>
            <person name="Hannick L.I."/>
            <person name="Bidwell S."/>
            <person name="Joardar V."/>
            <person name="Thiagarajan M."/>
            <person name="Amedeo P."/>
            <person name="Galinsky K.J."/>
            <person name="Schobel S."/>
            <person name="Inman J."/>
            <person name="Hostetler J."/>
            <person name="Miller J."/>
            <person name="Hammond M."/>
            <person name="Megy K."/>
            <person name="Lawson D."/>
            <person name="Kodira C."/>
            <person name="Sutton G."/>
            <person name="Meyer J."/>
            <person name="Hill C.A."/>
            <person name="Birren B."/>
            <person name="Nene V."/>
            <person name="Collins F."/>
            <person name="Alarcon-Chaidez F."/>
            <person name="Wikel S."/>
            <person name="Strausberg R."/>
        </authorList>
    </citation>
    <scope>NUCLEOTIDE SEQUENCE [LARGE SCALE GENOMIC DNA]</scope>
    <source>
        <strain evidence="3">Wikel</strain>
        <strain evidence="1">Wikel colony</strain>
    </source>
</reference>
<proteinExistence type="predicted"/>
<dbReference type="InParanoid" id="B7PCG9"/>
<keyword evidence="3" id="KW-1185">Reference proteome</keyword>
<evidence type="ECO:0000313" key="1">
    <source>
        <dbReference type="EMBL" id="EEC04291.1"/>
    </source>
</evidence>
<name>B7PCG9_IXOSC</name>
<dbReference type="EMBL" id="ABJB010290300">
    <property type="status" value="NOT_ANNOTATED_CDS"/>
    <property type="molecule type" value="Genomic_DNA"/>
</dbReference>
<evidence type="ECO:0000313" key="3">
    <source>
        <dbReference type="Proteomes" id="UP000001555"/>
    </source>
</evidence>
<dbReference type="EnsemblMetazoa" id="ISCW003134-RA">
    <property type="protein sequence ID" value="ISCW003134-PA"/>
    <property type="gene ID" value="ISCW003134"/>
</dbReference>
<protein>
    <submittedName>
        <fullName evidence="1 2">Uncharacterized protein</fullName>
    </submittedName>
</protein>
<dbReference type="VEuPathDB" id="VectorBase:ISCW003134"/>
<reference evidence="2" key="2">
    <citation type="submission" date="2020-05" db="UniProtKB">
        <authorList>
            <consortium name="EnsemblMetazoa"/>
        </authorList>
    </citation>
    <scope>IDENTIFICATION</scope>
    <source>
        <strain evidence="2">wikel</strain>
    </source>
</reference>
<gene>
    <name evidence="1" type="ORF">IscW_ISCW003134</name>
</gene>
<dbReference type="AlphaFoldDB" id="B7PCG9"/>
<evidence type="ECO:0000313" key="2">
    <source>
        <dbReference type="EnsemblMetazoa" id="ISCW003134-PA"/>
    </source>
</evidence>
<dbReference type="VEuPathDB" id="VectorBase:ISCI003134"/>
<organism>
    <name type="scientific">Ixodes scapularis</name>
    <name type="common">Black-legged tick</name>
    <name type="synonym">Deer tick</name>
    <dbReference type="NCBI Taxonomy" id="6945"/>
    <lineage>
        <taxon>Eukaryota</taxon>
        <taxon>Metazoa</taxon>
        <taxon>Ecdysozoa</taxon>
        <taxon>Arthropoda</taxon>
        <taxon>Chelicerata</taxon>
        <taxon>Arachnida</taxon>
        <taxon>Acari</taxon>
        <taxon>Parasitiformes</taxon>
        <taxon>Ixodida</taxon>
        <taxon>Ixodoidea</taxon>
        <taxon>Ixodidae</taxon>
        <taxon>Ixodinae</taxon>
        <taxon>Ixodes</taxon>
    </lineage>
</organism>
<dbReference type="HOGENOM" id="CLU_1827426_0_0_1"/>